<protein>
    <recommendedName>
        <fullName evidence="2">U-box domain-containing protein</fullName>
    </recommendedName>
</protein>
<dbReference type="SMART" id="SM00504">
    <property type="entry name" value="Ubox"/>
    <property type="match status" value="1"/>
</dbReference>
<feature type="domain" description="U-box" evidence="2">
    <location>
        <begin position="383"/>
        <end position="456"/>
    </location>
</feature>
<feature type="compositionally biased region" description="Low complexity" evidence="1">
    <location>
        <begin position="1"/>
        <end position="17"/>
    </location>
</feature>
<dbReference type="InterPro" id="IPR003613">
    <property type="entry name" value="Ubox_domain"/>
</dbReference>
<dbReference type="PROSITE" id="PS51698">
    <property type="entry name" value="U_BOX"/>
    <property type="match status" value="1"/>
</dbReference>
<evidence type="ECO:0000259" key="2">
    <source>
        <dbReference type="PROSITE" id="PS51698"/>
    </source>
</evidence>
<proteinExistence type="predicted"/>
<feature type="region of interest" description="Disordered" evidence="1">
    <location>
        <begin position="335"/>
        <end position="363"/>
    </location>
</feature>
<dbReference type="Pfam" id="PF04564">
    <property type="entry name" value="U-box"/>
    <property type="match status" value="1"/>
</dbReference>
<evidence type="ECO:0000256" key="1">
    <source>
        <dbReference type="SAM" id="MobiDB-lite"/>
    </source>
</evidence>
<organism evidence="3 4">
    <name type="scientific">Adineta ricciae</name>
    <name type="common">Rotifer</name>
    <dbReference type="NCBI Taxonomy" id="249248"/>
    <lineage>
        <taxon>Eukaryota</taxon>
        <taxon>Metazoa</taxon>
        <taxon>Spiralia</taxon>
        <taxon>Gnathifera</taxon>
        <taxon>Rotifera</taxon>
        <taxon>Eurotatoria</taxon>
        <taxon>Bdelloidea</taxon>
        <taxon>Adinetida</taxon>
        <taxon>Adinetidae</taxon>
        <taxon>Adineta</taxon>
    </lineage>
</organism>
<keyword evidence="4" id="KW-1185">Reference proteome</keyword>
<dbReference type="Proteomes" id="UP000663828">
    <property type="component" value="Unassembled WGS sequence"/>
</dbReference>
<evidence type="ECO:0000313" key="3">
    <source>
        <dbReference type="EMBL" id="CAF1521126.1"/>
    </source>
</evidence>
<comment type="caution">
    <text evidence="3">The sequence shown here is derived from an EMBL/GenBank/DDBJ whole genome shotgun (WGS) entry which is preliminary data.</text>
</comment>
<feature type="region of interest" description="Disordered" evidence="1">
    <location>
        <begin position="255"/>
        <end position="278"/>
    </location>
</feature>
<feature type="region of interest" description="Disordered" evidence="1">
    <location>
        <begin position="1"/>
        <end position="54"/>
    </location>
</feature>
<dbReference type="PANTHER" id="PTHR46573:SF1">
    <property type="entry name" value="WD REPEAT, SAM AND U-BOX DOMAIN-CONTAINING PROTEIN 1"/>
    <property type="match status" value="1"/>
</dbReference>
<accession>A0A815URI2</accession>
<dbReference type="GO" id="GO:0004842">
    <property type="term" value="F:ubiquitin-protein transferase activity"/>
    <property type="evidence" value="ECO:0007669"/>
    <property type="project" value="InterPro"/>
</dbReference>
<gene>
    <name evidence="3" type="ORF">XAT740_LOCUS40805</name>
</gene>
<dbReference type="SUPFAM" id="SSF57850">
    <property type="entry name" value="RING/U-box"/>
    <property type="match status" value="1"/>
</dbReference>
<dbReference type="InterPro" id="IPR052085">
    <property type="entry name" value="WD-SAM-U-box"/>
</dbReference>
<dbReference type="GO" id="GO:0016567">
    <property type="term" value="P:protein ubiquitination"/>
    <property type="evidence" value="ECO:0007669"/>
    <property type="project" value="InterPro"/>
</dbReference>
<dbReference type="PANTHER" id="PTHR46573">
    <property type="entry name" value="WD REPEAT, SAM AND U-BOX DOMAIN-CONTAINING PROTEIN 1"/>
    <property type="match status" value="1"/>
</dbReference>
<dbReference type="AlphaFoldDB" id="A0A815URI2"/>
<feature type="compositionally biased region" description="Polar residues" evidence="1">
    <location>
        <begin position="335"/>
        <end position="350"/>
    </location>
</feature>
<dbReference type="EMBL" id="CAJNOR010004686">
    <property type="protein sequence ID" value="CAF1521126.1"/>
    <property type="molecule type" value="Genomic_DNA"/>
</dbReference>
<feature type="compositionally biased region" description="Low complexity" evidence="1">
    <location>
        <begin position="27"/>
        <end position="48"/>
    </location>
</feature>
<dbReference type="InterPro" id="IPR013083">
    <property type="entry name" value="Znf_RING/FYVE/PHD"/>
</dbReference>
<dbReference type="CDD" id="cd16655">
    <property type="entry name" value="RING-Ubox_WDSUB1-like"/>
    <property type="match status" value="1"/>
</dbReference>
<name>A0A815URI2_ADIRI</name>
<sequence>MSEQLSTTSTSPQETSTDNNSETALVSTTPSSSSTTSTSVPSSSQPTPFVRPPASQTFDPAAVFMEAYDCAKLNNNWNKVSSSLMIHPEWLTKIPEGRRWTMLHQIVFSGNVMHLNEVLALQASNPDFRLLCKAADDKTVREVAADRAHLHPQMIRRIERLVAVDQLLNNAKERKWELVKQFITMQPDIVNEKPPYRHFYLAHHLAYVGELDVFKDLSTVCHFRLDLLADNKTISQVAREHNQLPFAEYIENLEANPPEIPSDSTTSTLPHHETGIAHQHSQSFYDDAVMSFIPANINVTTMFLPTSDELSYPGAHHHTFDNEHHHTSISVEETNANASHTEPQTSTATSVKPKPAAPQMTDDEQAAYEKTVKDNIQKMSKENLLNSITCCITKAILHDPVVASDGFTYEREAIENWFKTSNRSPMTNQELENLELKPNYAIKSILQMLQGANSSNDNNHWYYFIIWLGPKLLKNINDLSKLPTVNLIYTYVLIGKKCNVITGDRGQLQFATFTENECPGLLETDDDDDDEYYTSSAEAAQQMSVISSSMVEQKIPLKTYTTISWVVQYREKMRAEVIKDLEAAQYVQ</sequence>
<reference evidence="3" key="1">
    <citation type="submission" date="2021-02" db="EMBL/GenBank/DDBJ databases">
        <authorList>
            <person name="Nowell W R."/>
        </authorList>
    </citation>
    <scope>NUCLEOTIDE SEQUENCE</scope>
</reference>
<evidence type="ECO:0000313" key="4">
    <source>
        <dbReference type="Proteomes" id="UP000663828"/>
    </source>
</evidence>
<dbReference type="Gene3D" id="3.30.40.10">
    <property type="entry name" value="Zinc/RING finger domain, C3HC4 (zinc finger)"/>
    <property type="match status" value="1"/>
</dbReference>